<evidence type="ECO:0000256" key="2">
    <source>
        <dbReference type="ARBA" id="ARBA00022857"/>
    </source>
</evidence>
<keyword evidence="3" id="KW-0560">Oxidoreductase</keyword>
<dbReference type="PROSITE" id="PS00061">
    <property type="entry name" value="ADH_SHORT"/>
    <property type="match status" value="1"/>
</dbReference>
<dbReference type="InterPro" id="IPR020904">
    <property type="entry name" value="Sc_DH/Rdtase_CS"/>
</dbReference>
<keyword evidence="2" id="KW-0521">NADP</keyword>
<organism evidence="4 5">
    <name type="scientific">Neolecta irregularis (strain DAH-3)</name>
    <dbReference type="NCBI Taxonomy" id="1198029"/>
    <lineage>
        <taxon>Eukaryota</taxon>
        <taxon>Fungi</taxon>
        <taxon>Dikarya</taxon>
        <taxon>Ascomycota</taxon>
        <taxon>Taphrinomycotina</taxon>
        <taxon>Neolectales</taxon>
        <taxon>Neolectaceae</taxon>
        <taxon>Neolecta</taxon>
    </lineage>
</organism>
<dbReference type="OrthoDB" id="498125at2759"/>
<dbReference type="PRINTS" id="PR00081">
    <property type="entry name" value="GDHRDH"/>
</dbReference>
<gene>
    <name evidence="4" type="ORF">NEOLI_002181</name>
</gene>
<evidence type="ECO:0000313" key="5">
    <source>
        <dbReference type="Proteomes" id="UP000186594"/>
    </source>
</evidence>
<comment type="similarity">
    <text evidence="1">Belongs to the short-chain dehydrogenases/reductases (SDR) family.</text>
</comment>
<dbReference type="Gene3D" id="3.40.50.720">
    <property type="entry name" value="NAD(P)-binding Rossmann-like Domain"/>
    <property type="match status" value="1"/>
</dbReference>
<dbReference type="STRING" id="1198029.A0A1U7LH30"/>
<keyword evidence="5" id="KW-1185">Reference proteome</keyword>
<dbReference type="PANTHER" id="PTHR24321">
    <property type="entry name" value="DEHYDROGENASES, SHORT CHAIN"/>
    <property type="match status" value="1"/>
</dbReference>
<dbReference type="GO" id="GO:0016491">
    <property type="term" value="F:oxidoreductase activity"/>
    <property type="evidence" value="ECO:0007669"/>
    <property type="project" value="UniProtKB-KW"/>
</dbReference>
<dbReference type="PANTHER" id="PTHR24321:SF8">
    <property type="entry name" value="ESTRADIOL 17-BETA-DEHYDROGENASE 8-RELATED"/>
    <property type="match status" value="1"/>
</dbReference>
<dbReference type="Pfam" id="PF13561">
    <property type="entry name" value="adh_short_C2"/>
    <property type="match status" value="1"/>
</dbReference>
<dbReference type="InterPro" id="IPR036291">
    <property type="entry name" value="NAD(P)-bd_dom_sf"/>
</dbReference>
<dbReference type="SUPFAM" id="SSF51735">
    <property type="entry name" value="NAD(P)-binding Rossmann-fold domains"/>
    <property type="match status" value="1"/>
</dbReference>
<dbReference type="PRINTS" id="PR00080">
    <property type="entry name" value="SDRFAMILY"/>
</dbReference>
<evidence type="ECO:0000256" key="3">
    <source>
        <dbReference type="ARBA" id="ARBA00023002"/>
    </source>
</evidence>
<sequence>MPVAVITGAAQGIGYAIALQLAKDGFDISVHGTRNNPRRFDPLQKEIEGLGKGFSITLGDISIESDVVALIDRTVKELGSVNVMIANAGYFKSAPILETSAEDVDTHHAINLRGAFLCFKLAAKQMISQNSGGVILCAGSVLGATALSAHGAYTCSKHAIEGLTKSAALEFGRYGIRVNNFSPGVIQTPMLKLASEQQGRMHGITSEGAMALYATKTLLGRIGTPEDVAGLVSWLCSEKASYVTGKSFGVDGGFLLT</sequence>
<evidence type="ECO:0000313" key="4">
    <source>
        <dbReference type="EMBL" id="OLL21903.1"/>
    </source>
</evidence>
<comment type="caution">
    <text evidence="4">The sequence shown here is derived from an EMBL/GenBank/DDBJ whole genome shotgun (WGS) entry which is preliminary data.</text>
</comment>
<dbReference type="OMA" id="GVCIMKS"/>
<dbReference type="Proteomes" id="UP000186594">
    <property type="component" value="Unassembled WGS sequence"/>
</dbReference>
<dbReference type="InterPro" id="IPR002347">
    <property type="entry name" value="SDR_fam"/>
</dbReference>
<dbReference type="FunFam" id="3.40.50.720:FF:000084">
    <property type="entry name" value="Short-chain dehydrogenase reductase"/>
    <property type="match status" value="1"/>
</dbReference>
<dbReference type="EMBL" id="LXFE01004155">
    <property type="protein sequence ID" value="OLL21903.1"/>
    <property type="molecule type" value="Genomic_DNA"/>
</dbReference>
<name>A0A1U7LH30_NEOID</name>
<dbReference type="AlphaFoldDB" id="A0A1U7LH30"/>
<proteinExistence type="inferred from homology"/>
<protein>
    <submittedName>
        <fullName evidence="4">Putative oxidoreductase YohF</fullName>
    </submittedName>
</protein>
<evidence type="ECO:0000256" key="1">
    <source>
        <dbReference type="ARBA" id="ARBA00006484"/>
    </source>
</evidence>
<accession>A0A1U7LH30</accession>
<reference evidence="4 5" key="1">
    <citation type="submission" date="2016-04" db="EMBL/GenBank/DDBJ databases">
        <title>Evolutionary innovation and constraint leading to complex multicellularity in the Ascomycota.</title>
        <authorList>
            <person name="Cisse O."/>
            <person name="Nguyen A."/>
            <person name="Hewitt D.A."/>
            <person name="Jedd G."/>
            <person name="Stajich J.E."/>
        </authorList>
    </citation>
    <scope>NUCLEOTIDE SEQUENCE [LARGE SCALE GENOMIC DNA]</scope>
    <source>
        <strain evidence="4 5">DAH-3</strain>
    </source>
</reference>